<reference evidence="2 3" key="1">
    <citation type="submission" date="2024-02" db="EMBL/GenBank/DDBJ databases">
        <title>High-quality chromosome-scale genome assembly of Pensacola bahiagrass (Paspalum notatum Flugge var. saurae).</title>
        <authorList>
            <person name="Vega J.M."/>
            <person name="Podio M."/>
            <person name="Orjuela J."/>
            <person name="Siena L.A."/>
            <person name="Pessino S.C."/>
            <person name="Combes M.C."/>
            <person name="Mariac C."/>
            <person name="Albertini E."/>
            <person name="Pupilli F."/>
            <person name="Ortiz J.P.A."/>
            <person name="Leblanc O."/>
        </authorList>
    </citation>
    <scope>NUCLEOTIDE SEQUENCE [LARGE SCALE GENOMIC DNA]</scope>
    <source>
        <strain evidence="2">R1</strain>
        <tissue evidence="2">Leaf</tissue>
    </source>
</reference>
<feature type="compositionally biased region" description="Low complexity" evidence="1">
    <location>
        <begin position="77"/>
        <end position="88"/>
    </location>
</feature>
<dbReference type="EMBL" id="CP144751">
    <property type="protein sequence ID" value="WVZ83417.1"/>
    <property type="molecule type" value="Genomic_DNA"/>
</dbReference>
<evidence type="ECO:0000313" key="2">
    <source>
        <dbReference type="EMBL" id="WVZ83417.1"/>
    </source>
</evidence>
<name>A0AAQ3U5I8_PASNO</name>
<evidence type="ECO:0000313" key="3">
    <source>
        <dbReference type="Proteomes" id="UP001341281"/>
    </source>
</evidence>
<dbReference type="AlphaFoldDB" id="A0AAQ3U5I8"/>
<evidence type="ECO:0000256" key="1">
    <source>
        <dbReference type="SAM" id="MobiDB-lite"/>
    </source>
</evidence>
<organism evidence="2 3">
    <name type="scientific">Paspalum notatum var. saurae</name>
    <dbReference type="NCBI Taxonomy" id="547442"/>
    <lineage>
        <taxon>Eukaryota</taxon>
        <taxon>Viridiplantae</taxon>
        <taxon>Streptophyta</taxon>
        <taxon>Embryophyta</taxon>
        <taxon>Tracheophyta</taxon>
        <taxon>Spermatophyta</taxon>
        <taxon>Magnoliopsida</taxon>
        <taxon>Liliopsida</taxon>
        <taxon>Poales</taxon>
        <taxon>Poaceae</taxon>
        <taxon>PACMAD clade</taxon>
        <taxon>Panicoideae</taxon>
        <taxon>Andropogonodae</taxon>
        <taxon>Paspaleae</taxon>
        <taxon>Paspalinae</taxon>
        <taxon>Paspalum</taxon>
    </lineage>
</organism>
<proteinExistence type="predicted"/>
<dbReference type="Proteomes" id="UP001341281">
    <property type="component" value="Chromosome 07"/>
</dbReference>
<keyword evidence="3" id="KW-1185">Reference proteome</keyword>
<feature type="region of interest" description="Disordered" evidence="1">
    <location>
        <begin position="74"/>
        <end position="94"/>
    </location>
</feature>
<protein>
    <submittedName>
        <fullName evidence="2">Uncharacterized protein</fullName>
    </submittedName>
</protein>
<sequence length="94" mass="10358">MAPLPNGYTRFGSHVPSALGWHAPASPCGSRCSTDPLGQESEQCHNGVEAFRSSRRELSKEFWVTYCRLLWEESARSSPSPLSPSLSPWHADAL</sequence>
<accession>A0AAQ3U5I8</accession>
<gene>
    <name evidence="2" type="ORF">U9M48_030566</name>
</gene>